<comment type="subcellular location">
    <subcellularLocation>
        <location evidence="1">Cell envelope</location>
    </subcellularLocation>
</comment>
<dbReference type="PANTHER" id="PTHR42852">
    <property type="entry name" value="THIOL:DISULFIDE INTERCHANGE PROTEIN DSBE"/>
    <property type="match status" value="1"/>
</dbReference>
<dbReference type="CDD" id="cd02966">
    <property type="entry name" value="TlpA_like_family"/>
    <property type="match status" value="1"/>
</dbReference>
<keyword evidence="7" id="KW-1185">Reference proteome</keyword>
<dbReference type="Gene3D" id="3.40.30.10">
    <property type="entry name" value="Glutaredoxin"/>
    <property type="match status" value="1"/>
</dbReference>
<dbReference type="OrthoDB" id="9815205at2"/>
<evidence type="ECO:0000313" key="7">
    <source>
        <dbReference type="Proteomes" id="UP000283433"/>
    </source>
</evidence>
<dbReference type="GO" id="GO:0030313">
    <property type="term" value="C:cell envelope"/>
    <property type="evidence" value="ECO:0007669"/>
    <property type="project" value="UniProtKB-SubCell"/>
</dbReference>
<dbReference type="AlphaFoldDB" id="A0A419S5Q5"/>
<evidence type="ECO:0000259" key="5">
    <source>
        <dbReference type="PROSITE" id="PS51352"/>
    </source>
</evidence>
<dbReference type="Proteomes" id="UP000283433">
    <property type="component" value="Unassembled WGS sequence"/>
</dbReference>
<comment type="caution">
    <text evidence="6">The sequence shown here is derived from an EMBL/GenBank/DDBJ whole genome shotgun (WGS) entry which is preliminary data.</text>
</comment>
<feature type="domain" description="Thioredoxin" evidence="5">
    <location>
        <begin position="54"/>
        <end position="194"/>
    </location>
</feature>
<keyword evidence="2" id="KW-0201">Cytochrome c-type biogenesis</keyword>
<gene>
    <name evidence="6" type="ORF">BCY91_04730</name>
</gene>
<organism evidence="6 7">
    <name type="scientific">Pelobium manganitolerans</name>
    <dbReference type="NCBI Taxonomy" id="1842495"/>
    <lineage>
        <taxon>Bacteria</taxon>
        <taxon>Pseudomonadati</taxon>
        <taxon>Bacteroidota</taxon>
        <taxon>Sphingobacteriia</taxon>
        <taxon>Sphingobacteriales</taxon>
        <taxon>Sphingobacteriaceae</taxon>
        <taxon>Pelobium</taxon>
    </lineage>
</organism>
<dbReference type="InterPro" id="IPR036249">
    <property type="entry name" value="Thioredoxin-like_sf"/>
</dbReference>
<dbReference type="RefSeq" id="WP_120181686.1">
    <property type="nucleotide sequence ID" value="NZ_MBTA01000023.1"/>
</dbReference>
<keyword evidence="4" id="KW-0812">Transmembrane</keyword>
<dbReference type="InterPro" id="IPR013766">
    <property type="entry name" value="Thioredoxin_domain"/>
</dbReference>
<dbReference type="EMBL" id="MBTA01000023">
    <property type="protein sequence ID" value="RKD16188.1"/>
    <property type="molecule type" value="Genomic_DNA"/>
</dbReference>
<evidence type="ECO:0000256" key="4">
    <source>
        <dbReference type="SAM" id="Phobius"/>
    </source>
</evidence>
<proteinExistence type="predicted"/>
<name>A0A419S5Q5_9SPHI</name>
<keyword evidence="4" id="KW-1133">Transmembrane helix</keyword>
<sequence>MEEKKRTLLNWLKRNILTLLMLGLIALMLLNPNVKPWILQQAMRTGLFNAKIGTAENSEEVNFAFRDMDGEIRHTRDLSGKVVFINFWASWCPPCRAEFPSIENLYSKYRNHPKVFFLTISEDERLQTAQKFMEKNEYQVPFYALASAVPDKVYKGSLPTTLVLDKEGKMRYHHEGLAKYDSDSFMKQLEDLIAE</sequence>
<dbReference type="InterPro" id="IPR050553">
    <property type="entry name" value="Thioredoxin_ResA/DsbE_sf"/>
</dbReference>
<keyword evidence="3" id="KW-0676">Redox-active center</keyword>
<dbReference type="InterPro" id="IPR013740">
    <property type="entry name" value="Redoxin"/>
</dbReference>
<feature type="transmembrane region" description="Helical" evidence="4">
    <location>
        <begin position="12"/>
        <end position="30"/>
    </location>
</feature>
<dbReference type="Pfam" id="PF08534">
    <property type="entry name" value="Redoxin"/>
    <property type="match status" value="1"/>
</dbReference>
<dbReference type="PROSITE" id="PS00194">
    <property type="entry name" value="THIOREDOXIN_1"/>
    <property type="match status" value="1"/>
</dbReference>
<dbReference type="PANTHER" id="PTHR42852:SF17">
    <property type="entry name" value="THIOREDOXIN-LIKE PROTEIN HI_1115"/>
    <property type="match status" value="1"/>
</dbReference>
<evidence type="ECO:0000256" key="3">
    <source>
        <dbReference type="ARBA" id="ARBA00023284"/>
    </source>
</evidence>
<protein>
    <recommendedName>
        <fullName evidence="5">Thioredoxin domain-containing protein</fullName>
    </recommendedName>
</protein>
<evidence type="ECO:0000313" key="6">
    <source>
        <dbReference type="EMBL" id="RKD16188.1"/>
    </source>
</evidence>
<keyword evidence="4" id="KW-0472">Membrane</keyword>
<evidence type="ECO:0000256" key="2">
    <source>
        <dbReference type="ARBA" id="ARBA00022748"/>
    </source>
</evidence>
<dbReference type="GO" id="GO:0016491">
    <property type="term" value="F:oxidoreductase activity"/>
    <property type="evidence" value="ECO:0007669"/>
    <property type="project" value="InterPro"/>
</dbReference>
<dbReference type="PROSITE" id="PS51352">
    <property type="entry name" value="THIOREDOXIN_2"/>
    <property type="match status" value="1"/>
</dbReference>
<dbReference type="GO" id="GO:0017004">
    <property type="term" value="P:cytochrome complex assembly"/>
    <property type="evidence" value="ECO:0007669"/>
    <property type="project" value="UniProtKB-KW"/>
</dbReference>
<accession>A0A419S5Q5</accession>
<dbReference type="SUPFAM" id="SSF52833">
    <property type="entry name" value="Thioredoxin-like"/>
    <property type="match status" value="1"/>
</dbReference>
<reference evidence="6 7" key="1">
    <citation type="submission" date="2016-07" db="EMBL/GenBank/DDBJ databases">
        <title>Genome of Pelobium manganitolerans.</title>
        <authorList>
            <person name="Wu S."/>
            <person name="Wang G."/>
        </authorList>
    </citation>
    <scope>NUCLEOTIDE SEQUENCE [LARGE SCALE GENOMIC DNA]</scope>
    <source>
        <strain evidence="6 7">YS-25</strain>
    </source>
</reference>
<evidence type="ECO:0000256" key="1">
    <source>
        <dbReference type="ARBA" id="ARBA00004196"/>
    </source>
</evidence>
<dbReference type="InterPro" id="IPR017937">
    <property type="entry name" value="Thioredoxin_CS"/>
</dbReference>